<accession>X1CFJ5</accession>
<sequence length="139" mass="15278">TLRGQVEVTAGGTAKAQLIVDDGLINRGYKVIGFYVWENSGSPTQFNAVLSTQPSLAADDMDASNGAQIAWVWQGSSTNGWSWKEYILDPDHVIVRDLYVTIKDASNDFYNYMIVVEEMSITADEAIINIIKEGSQSLP</sequence>
<dbReference type="EMBL" id="BART01035955">
    <property type="protein sequence ID" value="GAH06442.1"/>
    <property type="molecule type" value="Genomic_DNA"/>
</dbReference>
<name>X1CFJ5_9ZZZZ</name>
<dbReference type="AlphaFoldDB" id="X1CFJ5"/>
<reference evidence="1" key="1">
    <citation type="journal article" date="2014" name="Front. Microbiol.">
        <title>High frequency of phylogenetically diverse reductive dehalogenase-homologous genes in deep subseafloor sedimentary metagenomes.</title>
        <authorList>
            <person name="Kawai M."/>
            <person name="Futagami T."/>
            <person name="Toyoda A."/>
            <person name="Takaki Y."/>
            <person name="Nishi S."/>
            <person name="Hori S."/>
            <person name="Arai W."/>
            <person name="Tsubouchi T."/>
            <person name="Morono Y."/>
            <person name="Uchiyama I."/>
            <person name="Ito T."/>
            <person name="Fujiyama A."/>
            <person name="Inagaki F."/>
            <person name="Takami H."/>
        </authorList>
    </citation>
    <scope>NUCLEOTIDE SEQUENCE</scope>
    <source>
        <strain evidence="1">Expedition CK06-06</strain>
    </source>
</reference>
<feature type="non-terminal residue" evidence="1">
    <location>
        <position position="1"/>
    </location>
</feature>
<gene>
    <name evidence="1" type="ORF">S01H4_60836</name>
</gene>
<proteinExistence type="predicted"/>
<evidence type="ECO:0000313" key="1">
    <source>
        <dbReference type="EMBL" id="GAH06442.1"/>
    </source>
</evidence>
<organism evidence="1">
    <name type="scientific">marine sediment metagenome</name>
    <dbReference type="NCBI Taxonomy" id="412755"/>
    <lineage>
        <taxon>unclassified sequences</taxon>
        <taxon>metagenomes</taxon>
        <taxon>ecological metagenomes</taxon>
    </lineage>
</organism>
<protein>
    <submittedName>
        <fullName evidence="1">Uncharacterized protein</fullName>
    </submittedName>
</protein>
<comment type="caution">
    <text evidence="1">The sequence shown here is derived from an EMBL/GenBank/DDBJ whole genome shotgun (WGS) entry which is preliminary data.</text>
</comment>